<gene>
    <name evidence="9" type="ORF">GXP67_09445</name>
</gene>
<feature type="transmembrane region" description="Helical" evidence="8">
    <location>
        <begin position="89"/>
        <end position="111"/>
    </location>
</feature>
<feature type="transmembrane region" description="Helical" evidence="8">
    <location>
        <begin position="442"/>
        <end position="459"/>
    </location>
</feature>
<dbReference type="GO" id="GO:0030001">
    <property type="term" value="P:metal ion transport"/>
    <property type="evidence" value="ECO:0007669"/>
    <property type="project" value="UniProtKB-ARBA"/>
</dbReference>
<dbReference type="PANTHER" id="PTHR32024:SF1">
    <property type="entry name" value="KTR SYSTEM POTASSIUM UPTAKE PROTEIN B"/>
    <property type="match status" value="1"/>
</dbReference>
<feature type="transmembrane region" description="Helical" evidence="8">
    <location>
        <begin position="220"/>
        <end position="244"/>
    </location>
</feature>
<sequence length="600" mass="66499">MLTVERLNNRLYNSRERVYTWLRYITLFNSLLAIALLIYGYGFNLTHEAVSMVFGWLDVIFGSFVLVYLIRVLYSFHRQEFIKRTGTEAFIMALLIANGIVNYIFGFKVLYFLSNWLEFKNYTSFYEVVSTIFLIVLIGLETSKASIRISAVKLKPASSFIGSFILLVFAGAGLLMLPAMTNTPNGMPFIDALFTSASAACVTGLIVVDTATYFTFKGQLIILFLIQLGGIGIISFATFFAALLKEGMGLKHQSIIHDFMSSESLFSSQGLLRQVIWLTLLIEGIGFVAIFMTWGPEAQFESLGEKLFFSLFHSIAAFCNAGFSLYTNNLYELPVRTAYILHIVIALLVVMGGLGFSPIMDVFSPKALRERLMMPWKDWKLNSKIAIYMAIILIVFGTVGYYLLERKNSLSGLNFTEAVITAFFQSVITRTAGFNTVDFTKLLDPTLIMIIFLMFIGASPGSTGGGIKTTTFLLIAVSVISTIRGKKIISIDKRTIPMELLFKAFSVITFAAAYCLLAVFVLSITEPKQNGIDLLFEQVSAFATVGLSTGVTPQLSPFGKILITFSMFLGRVGTVTLALAISRPVISNAYHYPDAHVMVG</sequence>
<feature type="transmembrane region" description="Helical" evidence="8">
    <location>
        <begin position="275"/>
        <end position="295"/>
    </location>
</feature>
<dbReference type="EMBL" id="CP048222">
    <property type="protein sequence ID" value="QHT66866.1"/>
    <property type="molecule type" value="Genomic_DNA"/>
</dbReference>
<proteinExistence type="predicted"/>
<dbReference type="GO" id="GO:0005886">
    <property type="term" value="C:plasma membrane"/>
    <property type="evidence" value="ECO:0007669"/>
    <property type="project" value="UniProtKB-SubCell"/>
</dbReference>
<dbReference type="GO" id="GO:0008324">
    <property type="term" value="F:monoatomic cation transmembrane transporter activity"/>
    <property type="evidence" value="ECO:0007669"/>
    <property type="project" value="InterPro"/>
</dbReference>
<dbReference type="PANTHER" id="PTHR32024">
    <property type="entry name" value="TRK SYSTEM POTASSIUM UPTAKE PROTEIN TRKG-RELATED"/>
    <property type="match status" value="1"/>
</dbReference>
<dbReference type="Proteomes" id="UP000480178">
    <property type="component" value="Chromosome"/>
</dbReference>
<evidence type="ECO:0000256" key="4">
    <source>
        <dbReference type="ARBA" id="ARBA00022692"/>
    </source>
</evidence>
<evidence type="ECO:0000313" key="9">
    <source>
        <dbReference type="EMBL" id="QHT66866.1"/>
    </source>
</evidence>
<evidence type="ECO:0000256" key="3">
    <source>
        <dbReference type="ARBA" id="ARBA00022475"/>
    </source>
</evidence>
<keyword evidence="3" id="KW-1003">Cell membrane</keyword>
<feature type="transmembrane region" description="Helical" evidence="8">
    <location>
        <begin position="21"/>
        <end position="41"/>
    </location>
</feature>
<keyword evidence="2" id="KW-0813">Transport</keyword>
<keyword evidence="6" id="KW-0406">Ion transport</keyword>
<feature type="transmembrane region" description="Helical" evidence="8">
    <location>
        <begin position="561"/>
        <end position="581"/>
    </location>
</feature>
<evidence type="ECO:0000256" key="1">
    <source>
        <dbReference type="ARBA" id="ARBA00004651"/>
    </source>
</evidence>
<keyword evidence="10" id="KW-1185">Reference proteome</keyword>
<evidence type="ECO:0000256" key="2">
    <source>
        <dbReference type="ARBA" id="ARBA00022448"/>
    </source>
</evidence>
<keyword evidence="5 8" id="KW-1133">Transmembrane helix</keyword>
<evidence type="ECO:0000313" key="10">
    <source>
        <dbReference type="Proteomes" id="UP000480178"/>
    </source>
</evidence>
<feature type="transmembrane region" description="Helical" evidence="8">
    <location>
        <begin position="385"/>
        <end position="404"/>
    </location>
</feature>
<dbReference type="KEGG" id="rhoz:GXP67_09445"/>
<feature type="transmembrane region" description="Helical" evidence="8">
    <location>
        <begin position="53"/>
        <end position="77"/>
    </location>
</feature>
<evidence type="ECO:0000256" key="5">
    <source>
        <dbReference type="ARBA" id="ARBA00022989"/>
    </source>
</evidence>
<protein>
    <submittedName>
        <fullName evidence="9">ATPase</fullName>
    </submittedName>
</protein>
<dbReference type="Pfam" id="PF02386">
    <property type="entry name" value="TrkH"/>
    <property type="match status" value="1"/>
</dbReference>
<feature type="transmembrane region" description="Helical" evidence="8">
    <location>
        <begin position="160"/>
        <end position="180"/>
    </location>
</feature>
<comment type="subcellular location">
    <subcellularLocation>
        <location evidence="1">Cell membrane</location>
        <topology evidence="1">Multi-pass membrane protein</topology>
    </subcellularLocation>
</comment>
<name>A0A6C0GFT8_9BACT</name>
<dbReference type="InterPro" id="IPR003445">
    <property type="entry name" value="Cat_transpt"/>
</dbReference>
<dbReference type="RefSeq" id="WP_162442918.1">
    <property type="nucleotide sequence ID" value="NZ_CP048222.1"/>
</dbReference>
<evidence type="ECO:0000256" key="7">
    <source>
        <dbReference type="ARBA" id="ARBA00023136"/>
    </source>
</evidence>
<accession>A0A6C0GFT8</accession>
<feature type="transmembrane region" description="Helical" evidence="8">
    <location>
        <begin position="339"/>
        <end position="364"/>
    </location>
</feature>
<feature type="transmembrane region" description="Helical" evidence="8">
    <location>
        <begin position="504"/>
        <end position="525"/>
    </location>
</feature>
<dbReference type="AlphaFoldDB" id="A0A6C0GFT8"/>
<organism evidence="9 10">
    <name type="scientific">Rhodocytophaga rosea</name>
    <dbReference type="NCBI Taxonomy" id="2704465"/>
    <lineage>
        <taxon>Bacteria</taxon>
        <taxon>Pseudomonadati</taxon>
        <taxon>Bacteroidota</taxon>
        <taxon>Cytophagia</taxon>
        <taxon>Cytophagales</taxon>
        <taxon>Rhodocytophagaceae</taxon>
        <taxon>Rhodocytophaga</taxon>
    </lineage>
</organism>
<evidence type="ECO:0000256" key="8">
    <source>
        <dbReference type="SAM" id="Phobius"/>
    </source>
</evidence>
<keyword evidence="7 8" id="KW-0472">Membrane</keyword>
<reference evidence="9 10" key="1">
    <citation type="submission" date="2020-01" db="EMBL/GenBank/DDBJ databases">
        <authorList>
            <person name="Kim M.K."/>
        </authorList>
    </citation>
    <scope>NUCLEOTIDE SEQUENCE [LARGE SCALE GENOMIC DNA]</scope>
    <source>
        <strain evidence="9 10">172606-1</strain>
    </source>
</reference>
<feature type="transmembrane region" description="Helical" evidence="8">
    <location>
        <begin position="410"/>
        <end position="430"/>
    </location>
</feature>
<feature type="transmembrane region" description="Helical" evidence="8">
    <location>
        <begin position="123"/>
        <end position="140"/>
    </location>
</feature>
<keyword evidence="4 8" id="KW-0812">Transmembrane</keyword>
<evidence type="ECO:0000256" key="6">
    <source>
        <dbReference type="ARBA" id="ARBA00023065"/>
    </source>
</evidence>
<feature type="transmembrane region" description="Helical" evidence="8">
    <location>
        <begin position="307"/>
        <end position="327"/>
    </location>
</feature>